<organism evidence="1 2">
    <name type="scientific">Kribbella aluminosa</name>
    <dbReference type="NCBI Taxonomy" id="416017"/>
    <lineage>
        <taxon>Bacteria</taxon>
        <taxon>Bacillati</taxon>
        <taxon>Actinomycetota</taxon>
        <taxon>Actinomycetes</taxon>
        <taxon>Propionibacteriales</taxon>
        <taxon>Kribbellaceae</taxon>
        <taxon>Kribbella</taxon>
    </lineage>
</organism>
<dbReference type="RefSeq" id="WP_209694130.1">
    <property type="nucleotide sequence ID" value="NZ_BAAAVU010000026.1"/>
</dbReference>
<evidence type="ECO:0008006" key="3">
    <source>
        <dbReference type="Google" id="ProtNLM"/>
    </source>
</evidence>
<dbReference type="EMBL" id="JAGINT010000001">
    <property type="protein sequence ID" value="MBP2351186.1"/>
    <property type="molecule type" value="Genomic_DNA"/>
</dbReference>
<evidence type="ECO:0000313" key="1">
    <source>
        <dbReference type="EMBL" id="MBP2351186.1"/>
    </source>
</evidence>
<gene>
    <name evidence="1" type="ORF">JOF29_002269</name>
</gene>
<keyword evidence="2" id="KW-1185">Reference proteome</keyword>
<accession>A0ABS4UHR8</accession>
<sequence length="556" mass="59631">MDQIEDFVNRVPAWLDQTGAMAEPDLGLLRDLLECRASVLGIGDPWSWPKESLADTVLEVAPYVLPVDAAWRAAAAATLPVLRDLVVFEGDESSAESLRRDVTPVLAVLTGGLGEKLVDPFAWSVILRMQHRRAGATDRKAWLAEFDALNWEERDRLVGPLRREAVALGGDPFGGVTIPAPRTVLPSEVAATAGQAPLALAVVELARWLVAQPPISAGGYLDDDTVAHALAGTTLTDAAAVQEAWRIAALSDLVGSTGARVVPGPQFAAWPDLGRRLEAWCAMVRAVVIDVPLPDRDEVMAAIYSAYHPGLPADFDAAIRSDLARVAIDRLRRLGLFDQSGDKLSRLGVQGLLLNWLGWDTPGRWNLVAGPWRPDLTTADIRAWIAAGLNGVVVDEPGQVWLRTADPLGFAGQLVDLMLDSADGVERGTAFAFLSQLGSAVTPVVDRLSGTRLHAYRAMWVGGGAPAEPDQSQLQLFLRDQLAMQDALAAKIADLQPGAPVDLGRFDFGGALPDFVRERIGNPGPLSEADLAKLRQTMAEQRAEIAELVAGFDDPV</sequence>
<evidence type="ECO:0000313" key="2">
    <source>
        <dbReference type="Proteomes" id="UP000755585"/>
    </source>
</evidence>
<comment type="caution">
    <text evidence="1">The sequence shown here is derived from an EMBL/GenBank/DDBJ whole genome shotgun (WGS) entry which is preliminary data.</text>
</comment>
<name>A0ABS4UHR8_9ACTN</name>
<proteinExistence type="predicted"/>
<protein>
    <recommendedName>
        <fullName evidence="3">Helicase XPB/Ssl2 N-terminal domain-containing protein</fullName>
    </recommendedName>
</protein>
<dbReference type="Proteomes" id="UP000755585">
    <property type="component" value="Unassembled WGS sequence"/>
</dbReference>
<reference evidence="1 2" key="1">
    <citation type="submission" date="2021-03" db="EMBL/GenBank/DDBJ databases">
        <title>Sequencing the genomes of 1000 actinobacteria strains.</title>
        <authorList>
            <person name="Klenk H.-P."/>
        </authorList>
    </citation>
    <scope>NUCLEOTIDE SEQUENCE [LARGE SCALE GENOMIC DNA]</scope>
    <source>
        <strain evidence="1 2">DSM 18824</strain>
    </source>
</reference>